<dbReference type="EMBL" id="FNAX01000004">
    <property type="protein sequence ID" value="SDE84267.1"/>
    <property type="molecule type" value="Genomic_DNA"/>
</dbReference>
<sequence>MTAARPDTDPEPHADSTYGRKDAPMSQETEGARPGEKAAARPEAGGGDSERRMERGIALRAGFYIFGTHLFAGFVWLLFYVGEHAHK</sequence>
<feature type="region of interest" description="Disordered" evidence="1">
    <location>
        <begin position="1"/>
        <end position="51"/>
    </location>
</feature>
<keyword evidence="2" id="KW-1133">Transmembrane helix</keyword>
<feature type="compositionally biased region" description="Basic and acidic residues" evidence="1">
    <location>
        <begin position="30"/>
        <end position="40"/>
    </location>
</feature>
<organism evidence="3 4">
    <name type="scientific">Streptomyces griseoaurantiacus</name>
    <dbReference type="NCBI Taxonomy" id="68213"/>
    <lineage>
        <taxon>Bacteria</taxon>
        <taxon>Bacillati</taxon>
        <taxon>Actinomycetota</taxon>
        <taxon>Actinomycetes</taxon>
        <taxon>Kitasatosporales</taxon>
        <taxon>Streptomycetaceae</taxon>
        <taxon>Streptomyces</taxon>
        <taxon>Streptomyces aurantiacus group</taxon>
    </lineage>
</organism>
<dbReference type="InterPro" id="IPR046129">
    <property type="entry name" value="DUF6126"/>
</dbReference>
<keyword evidence="2" id="KW-0472">Membrane</keyword>
<dbReference type="AlphaFoldDB" id="A0A1G7G843"/>
<evidence type="ECO:0000313" key="4">
    <source>
        <dbReference type="Proteomes" id="UP000198614"/>
    </source>
</evidence>
<feature type="transmembrane region" description="Helical" evidence="2">
    <location>
        <begin position="61"/>
        <end position="81"/>
    </location>
</feature>
<keyword evidence="2" id="KW-0812">Transmembrane</keyword>
<reference evidence="3 4" key="1">
    <citation type="submission" date="2016-10" db="EMBL/GenBank/DDBJ databases">
        <authorList>
            <person name="de Groot N.N."/>
        </authorList>
    </citation>
    <scope>NUCLEOTIDE SEQUENCE [LARGE SCALE GENOMIC DNA]</scope>
    <source>
        <strain evidence="3 4">CGMCC 4.1859</strain>
    </source>
</reference>
<feature type="compositionally biased region" description="Basic and acidic residues" evidence="1">
    <location>
        <begin position="1"/>
        <end position="23"/>
    </location>
</feature>
<dbReference type="Proteomes" id="UP000198614">
    <property type="component" value="Unassembled WGS sequence"/>
</dbReference>
<evidence type="ECO:0000313" key="3">
    <source>
        <dbReference type="EMBL" id="SDE84267.1"/>
    </source>
</evidence>
<evidence type="ECO:0000256" key="2">
    <source>
        <dbReference type="SAM" id="Phobius"/>
    </source>
</evidence>
<evidence type="ECO:0008006" key="5">
    <source>
        <dbReference type="Google" id="ProtNLM"/>
    </source>
</evidence>
<evidence type="ECO:0000256" key="1">
    <source>
        <dbReference type="SAM" id="MobiDB-lite"/>
    </source>
</evidence>
<proteinExistence type="predicted"/>
<name>A0A1G7G843_9ACTN</name>
<accession>A0A1G7G843</accession>
<dbReference type="Pfam" id="PF19621">
    <property type="entry name" value="DUF6126"/>
    <property type="match status" value="1"/>
</dbReference>
<dbReference type="OrthoDB" id="3855521at2"/>
<protein>
    <recommendedName>
        <fullName evidence="5">Small hydrophobic protein</fullName>
    </recommendedName>
</protein>
<gene>
    <name evidence="3" type="ORF">SAMN05216260_104121</name>
</gene>